<evidence type="ECO:0000313" key="3">
    <source>
        <dbReference type="Proteomes" id="UP000445309"/>
    </source>
</evidence>
<dbReference type="AlphaFoldDB" id="A0A6N4XRS5"/>
<keyword evidence="1" id="KW-1133">Transmembrane helix</keyword>
<dbReference type="Proteomes" id="UP000445309">
    <property type="component" value="Unassembled WGS sequence"/>
</dbReference>
<keyword evidence="3" id="KW-1185">Reference proteome</keyword>
<sequence>MSFTAFLKTHYDNPVKDNDYDQDQKLPFVSHTNLLSVVFIINPSVVFYFTEKAYNHHEIKKTLYKSVLYNKEILNSIWQPPRFHQS</sequence>
<reference evidence="2 3" key="1">
    <citation type="submission" date="2020-01" db="EMBL/GenBank/DDBJ databases">
        <authorList>
            <person name="Rodrigo-Torres L."/>
            <person name="Arahal R. D."/>
            <person name="Lucena T."/>
        </authorList>
    </citation>
    <scope>NUCLEOTIDE SEQUENCE [LARGE SCALE GENOMIC DNA]</scope>
    <source>
        <strain evidence="2 3">CECT 9393</strain>
    </source>
</reference>
<keyword evidence="1" id="KW-0812">Transmembrane</keyword>
<name>A0A6N4XRS5_9FLAO</name>
<accession>A0A6N4XRS5</accession>
<protein>
    <submittedName>
        <fullName evidence="2">Uncharacterized protein</fullName>
    </submittedName>
</protein>
<evidence type="ECO:0000313" key="2">
    <source>
        <dbReference type="EMBL" id="CAA7391154.1"/>
    </source>
</evidence>
<dbReference type="EMBL" id="CACVBY010000081">
    <property type="protein sequence ID" value="CAA7391154.1"/>
    <property type="molecule type" value="Genomic_DNA"/>
</dbReference>
<organism evidence="2 3">
    <name type="scientific">Chryseobacterium fistulae</name>
    <dbReference type="NCBI Taxonomy" id="2675058"/>
    <lineage>
        <taxon>Bacteria</taxon>
        <taxon>Pseudomonadati</taxon>
        <taxon>Bacteroidota</taxon>
        <taxon>Flavobacteriia</taxon>
        <taxon>Flavobacteriales</taxon>
        <taxon>Weeksellaceae</taxon>
        <taxon>Chryseobacterium group</taxon>
        <taxon>Chryseobacterium</taxon>
    </lineage>
</organism>
<gene>
    <name evidence="2" type="ORF">CHRY9393_02856</name>
</gene>
<evidence type="ECO:0000256" key="1">
    <source>
        <dbReference type="SAM" id="Phobius"/>
    </source>
</evidence>
<keyword evidence="1" id="KW-0472">Membrane</keyword>
<proteinExistence type="predicted"/>
<feature type="transmembrane region" description="Helical" evidence="1">
    <location>
        <begin position="28"/>
        <end position="50"/>
    </location>
</feature>